<accession>A0A0M9FQW1</accession>
<gene>
    <name evidence="2" type="ORF">ABB37_09378</name>
</gene>
<evidence type="ECO:0000256" key="1">
    <source>
        <dbReference type="SAM" id="SignalP"/>
    </source>
</evidence>
<dbReference type="AlphaFoldDB" id="A0A0M9FQW1"/>
<keyword evidence="1" id="KW-0732">Signal</keyword>
<dbReference type="OrthoDB" id="272799at2759"/>
<name>A0A0M9FQW1_LEPPY</name>
<evidence type="ECO:0000313" key="2">
    <source>
        <dbReference type="EMBL" id="KPA74079.1"/>
    </source>
</evidence>
<keyword evidence="3" id="KW-1185">Reference proteome</keyword>
<proteinExistence type="predicted"/>
<dbReference type="EMBL" id="LGTL01000031">
    <property type="protein sequence ID" value="KPA74079.1"/>
    <property type="molecule type" value="Genomic_DNA"/>
</dbReference>
<comment type="caution">
    <text evidence="2">The sequence shown here is derived from an EMBL/GenBank/DDBJ whole genome shotgun (WGS) entry which is preliminary data.</text>
</comment>
<protein>
    <submittedName>
        <fullName evidence="2">Uncharacterized protein</fullName>
    </submittedName>
</protein>
<dbReference type="OMA" id="SQRRWWQ"/>
<dbReference type="RefSeq" id="XP_015652518.1">
    <property type="nucleotide sequence ID" value="XM_015808805.1"/>
</dbReference>
<evidence type="ECO:0000313" key="3">
    <source>
        <dbReference type="Proteomes" id="UP000037923"/>
    </source>
</evidence>
<dbReference type="GeneID" id="26909661"/>
<dbReference type="Proteomes" id="UP000037923">
    <property type="component" value="Unassembled WGS sequence"/>
</dbReference>
<dbReference type="VEuPathDB" id="TriTrypDB:LpyrH10_31_0320"/>
<feature type="signal peptide" evidence="1">
    <location>
        <begin position="1"/>
        <end position="19"/>
    </location>
</feature>
<sequence length="433" mass="47636">MRRQRAVVVCVAALRSITAQHATSSDSVNHLDAPTATARGRPAGIRADQHDISAVAAVRRSPADTSAAAGMYSGEGYNSIEHLRTSGASAALGRVQWTLGVFALTGSVALLYAVYYFTTYTYVLTTNPAPYRNSLLHHFPCDAAILENRFTLKRHLVEVTPAIPPLLVDGAATGDAVGLSDAAEKKAKKLAAEGDDVAAATRFVRPAPAIVERRLHVNALLHRVYLYLQKSHSLVLVNAQAELNPQRFVDRSNSVGREARASVGFLREDQLLPDPTEMKDTEEARQRRTGWWSWRASPETSRSASSSSSADVTAATAGPQQICIDSEVRLRDAINGYQKGHLYTYEQTITHLVQEKLVQRFYDYIVERGMSEHKGLRRVYAKELVRNGLISGTGVTLTQLVPDVVQFADEVFDDVKAKFSDDVIVYHYSVKLR</sequence>
<reference evidence="2 3" key="1">
    <citation type="submission" date="2015-07" db="EMBL/GenBank/DDBJ databases">
        <title>High-quality genome of monoxenous trypanosomatid Leptomonas pyrrhocoris.</title>
        <authorList>
            <person name="Flegontov P."/>
            <person name="Butenko A."/>
            <person name="Firsov S."/>
            <person name="Vlcek C."/>
            <person name="Logacheva M.D."/>
            <person name="Field M."/>
            <person name="Filatov D."/>
            <person name="Flegontova O."/>
            <person name="Gerasimov E."/>
            <person name="Jackson A.P."/>
            <person name="Kelly S."/>
            <person name="Opperdoes F."/>
            <person name="O'Reilly A."/>
            <person name="Votypka J."/>
            <person name="Yurchenko V."/>
            <person name="Lukes J."/>
        </authorList>
    </citation>
    <scope>NUCLEOTIDE SEQUENCE [LARGE SCALE GENOMIC DNA]</scope>
    <source>
        <strain evidence="2">H10</strain>
    </source>
</reference>
<organism evidence="2 3">
    <name type="scientific">Leptomonas pyrrhocoris</name>
    <name type="common">Firebug parasite</name>
    <dbReference type="NCBI Taxonomy" id="157538"/>
    <lineage>
        <taxon>Eukaryota</taxon>
        <taxon>Discoba</taxon>
        <taxon>Euglenozoa</taxon>
        <taxon>Kinetoplastea</taxon>
        <taxon>Metakinetoplastina</taxon>
        <taxon>Trypanosomatida</taxon>
        <taxon>Trypanosomatidae</taxon>
        <taxon>Leishmaniinae</taxon>
        <taxon>Leptomonas</taxon>
    </lineage>
</organism>
<feature type="chain" id="PRO_5005835883" evidence="1">
    <location>
        <begin position="20"/>
        <end position="433"/>
    </location>
</feature>